<dbReference type="EMBL" id="AWUE01015461">
    <property type="protein sequence ID" value="OMO97198.1"/>
    <property type="molecule type" value="Genomic_DNA"/>
</dbReference>
<dbReference type="PANTHER" id="PTHR31672:SF13">
    <property type="entry name" value="F-BOX PROTEIN CPR30-LIKE"/>
    <property type="match status" value="1"/>
</dbReference>
<keyword evidence="3" id="KW-1185">Reference proteome</keyword>
<dbReference type="PROSITE" id="PS50181">
    <property type="entry name" value="FBOX"/>
    <property type="match status" value="1"/>
</dbReference>
<dbReference type="InterPro" id="IPR017451">
    <property type="entry name" value="F-box-assoc_interact_dom"/>
</dbReference>
<feature type="domain" description="F-box" evidence="1">
    <location>
        <begin position="1"/>
        <end position="51"/>
    </location>
</feature>
<dbReference type="InterPro" id="IPR050796">
    <property type="entry name" value="SCF_F-box_component"/>
</dbReference>
<dbReference type="Proteomes" id="UP000187203">
    <property type="component" value="Unassembled WGS sequence"/>
</dbReference>
<protein>
    <recommendedName>
        <fullName evidence="1">F-box domain-containing protein</fullName>
    </recommendedName>
</protein>
<dbReference type="InterPro" id="IPR001810">
    <property type="entry name" value="F-box_dom"/>
</dbReference>
<proteinExistence type="predicted"/>
<dbReference type="Gene3D" id="1.20.1280.50">
    <property type="match status" value="1"/>
</dbReference>
<dbReference type="InterPro" id="IPR036047">
    <property type="entry name" value="F-box-like_dom_sf"/>
</dbReference>
<dbReference type="InterPro" id="IPR006527">
    <property type="entry name" value="F-box-assoc_dom_typ1"/>
</dbReference>
<name>A0A1R3JQR3_9ROSI</name>
<dbReference type="SMART" id="SM00256">
    <property type="entry name" value="FBOX"/>
    <property type="match status" value="1"/>
</dbReference>
<comment type="caution">
    <text evidence="2">The sequence shown here is derived from an EMBL/GenBank/DDBJ whole genome shotgun (WGS) entry which is preliminary data.</text>
</comment>
<dbReference type="AlphaFoldDB" id="A0A1R3JQR3"/>
<dbReference type="PANTHER" id="PTHR31672">
    <property type="entry name" value="BNACNNG10540D PROTEIN"/>
    <property type="match status" value="1"/>
</dbReference>
<evidence type="ECO:0000313" key="3">
    <source>
        <dbReference type="Proteomes" id="UP000187203"/>
    </source>
</evidence>
<dbReference type="NCBIfam" id="TIGR01640">
    <property type="entry name" value="F_box_assoc_1"/>
    <property type="match status" value="1"/>
</dbReference>
<dbReference type="STRING" id="93759.A0A1R3JQR3"/>
<dbReference type="Pfam" id="PF07734">
    <property type="entry name" value="FBA_1"/>
    <property type="match status" value="1"/>
</dbReference>
<evidence type="ECO:0000259" key="1">
    <source>
        <dbReference type="PROSITE" id="PS50181"/>
    </source>
</evidence>
<dbReference type="OrthoDB" id="5314306at2759"/>
<dbReference type="Pfam" id="PF00646">
    <property type="entry name" value="F-box"/>
    <property type="match status" value="1"/>
</dbReference>
<dbReference type="SUPFAM" id="SSF81383">
    <property type="entry name" value="F-box domain"/>
    <property type="match status" value="1"/>
</dbReference>
<organism evidence="2 3">
    <name type="scientific">Corchorus olitorius</name>
    <dbReference type="NCBI Taxonomy" id="93759"/>
    <lineage>
        <taxon>Eukaryota</taxon>
        <taxon>Viridiplantae</taxon>
        <taxon>Streptophyta</taxon>
        <taxon>Embryophyta</taxon>
        <taxon>Tracheophyta</taxon>
        <taxon>Spermatophyta</taxon>
        <taxon>Magnoliopsida</taxon>
        <taxon>eudicotyledons</taxon>
        <taxon>Gunneridae</taxon>
        <taxon>Pentapetalae</taxon>
        <taxon>rosids</taxon>
        <taxon>malvids</taxon>
        <taxon>Malvales</taxon>
        <taxon>Malvaceae</taxon>
        <taxon>Grewioideae</taxon>
        <taxon>Apeibeae</taxon>
        <taxon>Corchorus</taxon>
    </lineage>
</organism>
<gene>
    <name evidence="2" type="ORF">COLO4_14803</name>
</gene>
<dbReference type="CDD" id="cd22157">
    <property type="entry name" value="F-box_AtFBW1-like"/>
    <property type="match status" value="1"/>
</dbReference>
<accession>A0A1R3JQR3</accession>
<sequence length="382" mass="43201">MPDYSNLPQELLVEIFLRLPIEDVVKSTAVCKSWNSVIKNPAFISTHLEKTISSTNTHLLFRVCPEGVIDPEHYSLRFDNEDVDEYKQLHFPSNKIGSFTGCFRVAGSINGLVCLVDDMRSYVHNFIIWNPIIKKSVRVPSPSVTFTSHGAFDAFIGFGFDSKTNDYKLLRFVELHDDEAEVEVEVEIYSLNANCWRSITHIAPKYGIILKHPKTYGNSFVNGAIHMLACDRKGDRDRNIILAFDVSEEVFREIPLPNCLSNDPMIELLKLLKYGQSIAACNWNGNEGVKQIEVWVMKEYGVAMSWTKVLTEVAKRVRRVLFFRKNEEILVATEDGSIASLDTKGQHSKFFGVCSSVESLTGYPVVDSFVESLVLLDKSNVL</sequence>
<evidence type="ECO:0000313" key="2">
    <source>
        <dbReference type="EMBL" id="OMO97198.1"/>
    </source>
</evidence>
<reference evidence="3" key="1">
    <citation type="submission" date="2013-09" db="EMBL/GenBank/DDBJ databases">
        <title>Corchorus olitorius genome sequencing.</title>
        <authorList>
            <person name="Alam M."/>
            <person name="Haque M.S."/>
            <person name="Islam M.S."/>
            <person name="Emdad E.M."/>
            <person name="Islam M.M."/>
            <person name="Ahmed B."/>
            <person name="Halim A."/>
            <person name="Hossen Q.M.M."/>
            <person name="Hossain M.Z."/>
            <person name="Ahmed R."/>
            <person name="Khan M.M."/>
            <person name="Islam R."/>
            <person name="Rashid M.M."/>
            <person name="Khan S.A."/>
            <person name="Rahman M.S."/>
            <person name="Alam M."/>
            <person name="Yahiya A.S."/>
            <person name="Khan M.S."/>
            <person name="Azam M.S."/>
            <person name="Haque T."/>
            <person name="Lashkar M.Z.H."/>
            <person name="Akhand A.I."/>
            <person name="Morshed G."/>
            <person name="Roy S."/>
            <person name="Uddin K.S."/>
            <person name="Rabeya T."/>
            <person name="Hossain A.S."/>
            <person name="Chowdhury A."/>
            <person name="Snigdha A.R."/>
            <person name="Mortoza M.S."/>
            <person name="Matin S.A."/>
            <person name="Hoque S.M.E."/>
            <person name="Islam M.K."/>
            <person name="Roy D.K."/>
            <person name="Haider R."/>
            <person name="Moosa M.M."/>
            <person name="Elias S.M."/>
            <person name="Hasan A.M."/>
            <person name="Jahan S."/>
            <person name="Shafiuddin M."/>
            <person name="Mahmood N."/>
            <person name="Shommy N.S."/>
        </authorList>
    </citation>
    <scope>NUCLEOTIDE SEQUENCE [LARGE SCALE GENOMIC DNA]</scope>
    <source>
        <strain evidence="3">cv. O-4</strain>
    </source>
</reference>